<reference evidence="11 12" key="1">
    <citation type="submission" date="2015-04" db="EMBL/GenBank/DDBJ databases">
        <title>Microcin producing Clostridium sp. JC272T.</title>
        <authorList>
            <person name="Jyothsna T."/>
            <person name="Sasikala C."/>
            <person name="Ramana C."/>
        </authorList>
    </citation>
    <scope>NUCLEOTIDE SEQUENCE [LARGE SCALE GENOMIC DNA]</scope>
    <source>
        <strain evidence="11 12">JC272</strain>
    </source>
</reference>
<evidence type="ECO:0000256" key="4">
    <source>
        <dbReference type="ARBA" id="ARBA00022448"/>
    </source>
</evidence>
<feature type="transmembrane region" description="Helical" evidence="10">
    <location>
        <begin position="264"/>
        <end position="285"/>
    </location>
</feature>
<dbReference type="OrthoDB" id="305360at2"/>
<comment type="subcellular location">
    <subcellularLocation>
        <location evidence="1">Cell membrane</location>
        <topology evidence="1">Multi-pass membrane protein</topology>
    </subcellularLocation>
</comment>
<dbReference type="EMBL" id="LBBT01000324">
    <property type="protein sequence ID" value="KKY00180.1"/>
    <property type="molecule type" value="Genomic_DNA"/>
</dbReference>
<organism evidence="11 12">
    <name type="scientific">Paraclostridium benzoelyticum</name>
    <dbReference type="NCBI Taxonomy" id="1629550"/>
    <lineage>
        <taxon>Bacteria</taxon>
        <taxon>Bacillati</taxon>
        <taxon>Bacillota</taxon>
        <taxon>Clostridia</taxon>
        <taxon>Peptostreptococcales</taxon>
        <taxon>Peptostreptococcaceae</taxon>
        <taxon>Paraclostridium</taxon>
    </lineage>
</organism>
<dbReference type="PIRSF" id="PIRSF006603">
    <property type="entry name" value="DinF"/>
    <property type="match status" value="1"/>
</dbReference>
<dbReference type="InterPro" id="IPR045070">
    <property type="entry name" value="MATE_MepA-like"/>
</dbReference>
<keyword evidence="4" id="KW-0813">Transport</keyword>
<feature type="transmembrane region" description="Helical" evidence="10">
    <location>
        <begin position="359"/>
        <end position="378"/>
    </location>
</feature>
<feature type="transmembrane region" description="Helical" evidence="10">
    <location>
        <begin position="231"/>
        <end position="252"/>
    </location>
</feature>
<evidence type="ECO:0000256" key="2">
    <source>
        <dbReference type="ARBA" id="ARBA00008417"/>
    </source>
</evidence>
<comment type="similarity">
    <text evidence="2">Belongs to the multi antimicrobial extrusion (MATE) (TC 2.A.66.1) family. MepA subfamily.</text>
</comment>
<evidence type="ECO:0000256" key="3">
    <source>
        <dbReference type="ARBA" id="ARBA00022106"/>
    </source>
</evidence>
<name>A0A0M3DBY4_9FIRM</name>
<dbReference type="GO" id="GO:0005886">
    <property type="term" value="C:plasma membrane"/>
    <property type="evidence" value="ECO:0007669"/>
    <property type="project" value="UniProtKB-SubCell"/>
</dbReference>
<dbReference type="InterPro" id="IPR051327">
    <property type="entry name" value="MATE_MepA_subfamily"/>
</dbReference>
<evidence type="ECO:0000256" key="6">
    <source>
        <dbReference type="ARBA" id="ARBA00022692"/>
    </source>
</evidence>
<protein>
    <recommendedName>
        <fullName evidence="3">Multidrug export protein MepA</fullName>
    </recommendedName>
</protein>
<evidence type="ECO:0000256" key="8">
    <source>
        <dbReference type="ARBA" id="ARBA00023136"/>
    </source>
</evidence>
<sequence>MKNVKDLKTQFKQYVIPSVASMWVFSLYSMVDGAFVSKGVGSEALAAVNISTPFINTLFAVSVLLSTGASTVVSMTLGKGDDKKASEYFTLNTVVLAIISIFIIVFSLGNLEKISIFLGATESTLPLVKGYLGNIILFVTFYLVSYGLELLIKCDGYPHLSTIGVIISAITNIVLDYIFVLKWGWGVEGAALATGIARVFSVTFFLTHFLRRRGKLRFCKFKFDFSFIKRIVLIGIPDSMTEASLAVVILLFNQSILMLIGENALVSYSVICYVTTLVLTTMLGISQGLQPICSYYYGMEDNKSVLSLLKMSLSYITKASVIAFLLVLIFANQIVSIFIDKSDIILFNYTVKTLRISSVAYLIMGYNVIISGFCVSTGKAVHASVISLGRGLVVITLSLILMTSIFGGTGIWFTTLVSEAIVLVIARKILQKNKSKIQKNEKYEDVGIYENAKNAV</sequence>
<dbReference type="PANTHER" id="PTHR43823:SF3">
    <property type="entry name" value="MULTIDRUG EXPORT PROTEIN MEPA"/>
    <property type="match status" value="1"/>
</dbReference>
<keyword evidence="6 10" id="KW-0812">Transmembrane</keyword>
<dbReference type="InterPro" id="IPR048279">
    <property type="entry name" value="MdtK-like"/>
</dbReference>
<accession>A0A0M3DBY4</accession>
<keyword evidence="7 10" id="KW-1133">Transmembrane helix</keyword>
<keyword evidence="9" id="KW-0046">Antibiotic resistance</keyword>
<evidence type="ECO:0000256" key="1">
    <source>
        <dbReference type="ARBA" id="ARBA00004651"/>
    </source>
</evidence>
<dbReference type="GO" id="GO:0015297">
    <property type="term" value="F:antiporter activity"/>
    <property type="evidence" value="ECO:0007669"/>
    <property type="project" value="InterPro"/>
</dbReference>
<dbReference type="InterPro" id="IPR002528">
    <property type="entry name" value="MATE_fam"/>
</dbReference>
<feature type="transmembrane region" description="Helical" evidence="10">
    <location>
        <begin position="163"/>
        <end position="185"/>
    </location>
</feature>
<gene>
    <name evidence="11" type="ORF">VN21_15660</name>
</gene>
<dbReference type="Pfam" id="PF01554">
    <property type="entry name" value="MatE"/>
    <property type="match status" value="2"/>
</dbReference>
<comment type="caution">
    <text evidence="11">The sequence shown here is derived from an EMBL/GenBank/DDBJ whole genome shotgun (WGS) entry which is preliminary data.</text>
</comment>
<dbReference type="GO" id="GO:0042910">
    <property type="term" value="F:xenobiotic transmembrane transporter activity"/>
    <property type="evidence" value="ECO:0007669"/>
    <property type="project" value="InterPro"/>
</dbReference>
<dbReference type="RefSeq" id="WP_046824078.1">
    <property type="nucleotide sequence ID" value="NZ_LBBT01000324.1"/>
</dbReference>
<feature type="transmembrane region" description="Helical" evidence="10">
    <location>
        <begin position="319"/>
        <end position="339"/>
    </location>
</feature>
<feature type="transmembrane region" description="Helical" evidence="10">
    <location>
        <begin position="131"/>
        <end position="151"/>
    </location>
</feature>
<evidence type="ECO:0000256" key="9">
    <source>
        <dbReference type="ARBA" id="ARBA00023251"/>
    </source>
</evidence>
<keyword evidence="12" id="KW-1185">Reference proteome</keyword>
<dbReference type="PANTHER" id="PTHR43823">
    <property type="entry name" value="SPORULATION PROTEIN YKVU"/>
    <property type="match status" value="1"/>
</dbReference>
<evidence type="ECO:0000256" key="7">
    <source>
        <dbReference type="ARBA" id="ARBA00022989"/>
    </source>
</evidence>
<evidence type="ECO:0000256" key="5">
    <source>
        <dbReference type="ARBA" id="ARBA00022475"/>
    </source>
</evidence>
<dbReference type="CDD" id="cd13143">
    <property type="entry name" value="MATE_MepA_like"/>
    <property type="match status" value="1"/>
</dbReference>
<dbReference type="PATRIC" id="fig|1629550.3.peg.2626"/>
<evidence type="ECO:0000313" key="12">
    <source>
        <dbReference type="Proteomes" id="UP000034407"/>
    </source>
</evidence>
<proteinExistence type="inferred from homology"/>
<keyword evidence="8 10" id="KW-0472">Membrane</keyword>
<feature type="transmembrane region" description="Helical" evidence="10">
    <location>
        <begin position="191"/>
        <end position="210"/>
    </location>
</feature>
<dbReference type="Proteomes" id="UP000034407">
    <property type="component" value="Unassembled WGS sequence"/>
</dbReference>
<feature type="transmembrane region" description="Helical" evidence="10">
    <location>
        <begin position="411"/>
        <end position="430"/>
    </location>
</feature>
<feature type="transmembrane region" description="Helical" evidence="10">
    <location>
        <begin position="14"/>
        <end position="35"/>
    </location>
</feature>
<evidence type="ECO:0000313" key="11">
    <source>
        <dbReference type="EMBL" id="KKY00180.1"/>
    </source>
</evidence>
<feature type="transmembrane region" description="Helical" evidence="10">
    <location>
        <begin position="89"/>
        <end position="111"/>
    </location>
</feature>
<feature type="transmembrane region" description="Helical" evidence="10">
    <location>
        <begin position="55"/>
        <end position="77"/>
    </location>
</feature>
<feature type="transmembrane region" description="Helical" evidence="10">
    <location>
        <begin position="385"/>
        <end position="405"/>
    </location>
</feature>
<keyword evidence="5" id="KW-1003">Cell membrane</keyword>
<dbReference type="GO" id="GO:0046677">
    <property type="term" value="P:response to antibiotic"/>
    <property type="evidence" value="ECO:0007669"/>
    <property type="project" value="UniProtKB-KW"/>
</dbReference>
<evidence type="ECO:0000256" key="10">
    <source>
        <dbReference type="SAM" id="Phobius"/>
    </source>
</evidence>
<dbReference type="AlphaFoldDB" id="A0A0M3DBY4"/>